<dbReference type="PANTHER" id="PTHR35174:SF3">
    <property type="entry name" value="BLL7171 PROTEIN"/>
    <property type="match status" value="1"/>
</dbReference>
<protein>
    <recommendedName>
        <fullName evidence="2">YCII-related domain-containing protein</fullName>
    </recommendedName>
</protein>
<dbReference type="SUPFAM" id="SSF54909">
    <property type="entry name" value="Dimeric alpha+beta barrel"/>
    <property type="match status" value="1"/>
</dbReference>
<dbReference type="Proteomes" id="UP000289954">
    <property type="component" value="Unassembled WGS sequence"/>
</dbReference>
<reference evidence="3 4" key="1">
    <citation type="submission" date="2019-01" db="EMBL/GenBank/DDBJ databases">
        <title>Draft genome sequence of Cellulomonas takizawaensis strain TKZ-21.</title>
        <authorList>
            <person name="Yamamura H."/>
            <person name="Hayashi T."/>
            <person name="Hamada M."/>
            <person name="Serisawa Y."/>
            <person name="Matsuyama K."/>
            <person name="Nakagawa Y."/>
            <person name="Otoguro M."/>
            <person name="Yanagida F."/>
            <person name="Hayakawa M."/>
        </authorList>
    </citation>
    <scope>NUCLEOTIDE SEQUENCE [LARGE SCALE GENOMIC DNA]</scope>
    <source>
        <strain evidence="3 4">NBRC12680</strain>
    </source>
</reference>
<accession>A0A402DPC0</accession>
<comment type="similarity">
    <text evidence="1">Belongs to the YciI family.</text>
</comment>
<gene>
    <name evidence="3" type="ORF">CBZ_10140</name>
</gene>
<sequence>MAQRYVLLLRGDEAMWEAADAAAQAAAYVDHEAFAAACAERGHTVVGGEELQPAGTALVVRLGDDGVVVADGPYAETVEQLGGYYVIETDDVQDLARLVRTIMWPGDVVEIRPTT</sequence>
<keyword evidence="4" id="KW-1185">Reference proteome</keyword>
<dbReference type="InterPro" id="IPR005545">
    <property type="entry name" value="YCII"/>
</dbReference>
<dbReference type="PANTHER" id="PTHR35174">
    <property type="entry name" value="BLL7171 PROTEIN-RELATED"/>
    <property type="match status" value="1"/>
</dbReference>
<proteinExistence type="inferred from homology"/>
<dbReference type="Gene3D" id="3.30.70.1060">
    <property type="entry name" value="Dimeric alpha+beta barrel"/>
    <property type="match status" value="1"/>
</dbReference>
<comment type="caution">
    <text evidence="3">The sequence shown here is derived from an EMBL/GenBank/DDBJ whole genome shotgun (WGS) entry which is preliminary data.</text>
</comment>
<evidence type="ECO:0000313" key="4">
    <source>
        <dbReference type="Proteomes" id="UP000289954"/>
    </source>
</evidence>
<feature type="domain" description="YCII-related" evidence="2">
    <location>
        <begin position="5"/>
        <end position="100"/>
    </location>
</feature>
<evidence type="ECO:0000256" key="1">
    <source>
        <dbReference type="ARBA" id="ARBA00007689"/>
    </source>
</evidence>
<evidence type="ECO:0000313" key="3">
    <source>
        <dbReference type="EMBL" id="GCE75958.1"/>
    </source>
</evidence>
<name>A0A402DPC0_9CELL</name>
<dbReference type="OrthoDB" id="668782at2"/>
<dbReference type="InterPro" id="IPR011008">
    <property type="entry name" value="Dimeric_a/b-barrel"/>
</dbReference>
<evidence type="ECO:0000259" key="2">
    <source>
        <dbReference type="Pfam" id="PF03795"/>
    </source>
</evidence>
<dbReference type="Pfam" id="PF03795">
    <property type="entry name" value="YCII"/>
    <property type="match status" value="1"/>
</dbReference>
<organism evidence="3 4">
    <name type="scientific">Cellulomonas biazotea</name>
    <dbReference type="NCBI Taxonomy" id="1709"/>
    <lineage>
        <taxon>Bacteria</taxon>
        <taxon>Bacillati</taxon>
        <taxon>Actinomycetota</taxon>
        <taxon>Actinomycetes</taxon>
        <taxon>Micrococcales</taxon>
        <taxon>Cellulomonadaceae</taxon>
        <taxon>Cellulomonas</taxon>
    </lineage>
</organism>
<dbReference type="AlphaFoldDB" id="A0A402DPC0"/>
<dbReference type="RefSeq" id="WP_130780564.1">
    <property type="nucleotide sequence ID" value="NZ_BIMR01000060.1"/>
</dbReference>
<dbReference type="EMBL" id="BIMR01000060">
    <property type="protein sequence ID" value="GCE75958.1"/>
    <property type="molecule type" value="Genomic_DNA"/>
</dbReference>